<evidence type="ECO:0000256" key="2">
    <source>
        <dbReference type="ARBA" id="ARBA00022490"/>
    </source>
</evidence>
<feature type="short sequence motif" description="'HIGH' region" evidence="10">
    <location>
        <begin position="48"/>
        <end position="57"/>
    </location>
</feature>
<gene>
    <name evidence="10" type="primary">tyrS</name>
    <name evidence="13" type="ORF">ENV54_02955</name>
</gene>
<dbReference type="GO" id="GO:0004831">
    <property type="term" value="F:tyrosine-tRNA ligase activity"/>
    <property type="evidence" value="ECO:0007669"/>
    <property type="project" value="UniProtKB-UniRule"/>
</dbReference>
<evidence type="ECO:0000313" key="13">
    <source>
        <dbReference type="EMBL" id="HGH60241.1"/>
    </source>
</evidence>
<comment type="subunit">
    <text evidence="1 10">Homodimer.</text>
</comment>
<feature type="domain" description="RNA-binding S4" evidence="12">
    <location>
        <begin position="362"/>
        <end position="393"/>
    </location>
</feature>
<feature type="short sequence motif" description="'KMSKS' region" evidence="10">
    <location>
        <begin position="232"/>
        <end position="236"/>
    </location>
</feature>
<feature type="binding site" evidence="10">
    <location>
        <position position="235"/>
    </location>
    <ligand>
        <name>ATP</name>
        <dbReference type="ChEBI" id="CHEBI:30616"/>
    </ligand>
</feature>
<dbReference type="CDD" id="cd00165">
    <property type="entry name" value="S4"/>
    <property type="match status" value="1"/>
</dbReference>
<dbReference type="GO" id="GO:0005829">
    <property type="term" value="C:cytosol"/>
    <property type="evidence" value="ECO:0007669"/>
    <property type="project" value="TreeGrafter"/>
</dbReference>
<name>A0A7C4AQP9_9BACT</name>
<dbReference type="PROSITE" id="PS50889">
    <property type="entry name" value="S4"/>
    <property type="match status" value="1"/>
</dbReference>
<dbReference type="EMBL" id="DTGT01000095">
    <property type="protein sequence ID" value="HGH60241.1"/>
    <property type="molecule type" value="Genomic_DNA"/>
</dbReference>
<comment type="catalytic activity">
    <reaction evidence="9 10">
        <text>tRNA(Tyr) + L-tyrosine + ATP = L-tyrosyl-tRNA(Tyr) + AMP + diphosphate + H(+)</text>
        <dbReference type="Rhea" id="RHEA:10220"/>
        <dbReference type="Rhea" id="RHEA-COMP:9706"/>
        <dbReference type="Rhea" id="RHEA-COMP:9707"/>
        <dbReference type="ChEBI" id="CHEBI:15378"/>
        <dbReference type="ChEBI" id="CHEBI:30616"/>
        <dbReference type="ChEBI" id="CHEBI:33019"/>
        <dbReference type="ChEBI" id="CHEBI:58315"/>
        <dbReference type="ChEBI" id="CHEBI:78442"/>
        <dbReference type="ChEBI" id="CHEBI:78536"/>
        <dbReference type="ChEBI" id="CHEBI:456215"/>
        <dbReference type="EC" id="6.1.1.1"/>
    </reaction>
</comment>
<keyword evidence="5 10" id="KW-0067">ATP-binding</keyword>
<dbReference type="NCBIfam" id="TIGR00234">
    <property type="entry name" value="tyrS"/>
    <property type="match status" value="1"/>
</dbReference>
<comment type="similarity">
    <text evidence="10">Belongs to the class-I aminoacyl-tRNA synthetase family. TyrS type 2 subfamily.</text>
</comment>
<dbReference type="HAMAP" id="MF_02007">
    <property type="entry name" value="Tyr_tRNA_synth_type2"/>
    <property type="match status" value="1"/>
</dbReference>
<dbReference type="InterPro" id="IPR002305">
    <property type="entry name" value="aa-tRNA-synth_Ic"/>
</dbReference>
<dbReference type="InterPro" id="IPR024088">
    <property type="entry name" value="Tyr-tRNA-ligase_bac-type"/>
</dbReference>
<keyword evidence="4 10" id="KW-0547">Nucleotide-binding</keyword>
<evidence type="ECO:0000256" key="1">
    <source>
        <dbReference type="ARBA" id="ARBA00011738"/>
    </source>
</evidence>
<evidence type="ECO:0000256" key="6">
    <source>
        <dbReference type="ARBA" id="ARBA00022884"/>
    </source>
</evidence>
<dbReference type="InterPro" id="IPR024108">
    <property type="entry name" value="Tyr-tRNA-ligase_bac_2"/>
</dbReference>
<evidence type="ECO:0000256" key="5">
    <source>
        <dbReference type="ARBA" id="ARBA00022840"/>
    </source>
</evidence>
<evidence type="ECO:0000256" key="4">
    <source>
        <dbReference type="ARBA" id="ARBA00022741"/>
    </source>
</evidence>
<evidence type="ECO:0000256" key="3">
    <source>
        <dbReference type="ARBA" id="ARBA00022598"/>
    </source>
</evidence>
<dbReference type="AlphaFoldDB" id="A0A7C4AQP9"/>
<dbReference type="SUPFAM" id="SSF55174">
    <property type="entry name" value="Alpha-L RNA-binding motif"/>
    <property type="match status" value="1"/>
</dbReference>
<comment type="subcellular location">
    <subcellularLocation>
        <location evidence="10">Cytoplasm</location>
    </subcellularLocation>
</comment>
<dbReference type="Gene3D" id="3.40.50.620">
    <property type="entry name" value="HUPs"/>
    <property type="match status" value="1"/>
</dbReference>
<dbReference type="GO" id="GO:0005524">
    <property type="term" value="F:ATP binding"/>
    <property type="evidence" value="ECO:0007669"/>
    <property type="project" value="UniProtKB-UniRule"/>
</dbReference>
<dbReference type="Pfam" id="PF00579">
    <property type="entry name" value="tRNA-synt_1b"/>
    <property type="match status" value="1"/>
</dbReference>
<keyword evidence="7 10" id="KW-0648">Protein biosynthesis</keyword>
<dbReference type="Pfam" id="PF01479">
    <property type="entry name" value="S4"/>
    <property type="match status" value="1"/>
</dbReference>
<comment type="function">
    <text evidence="10">Catalyzes the attachment of tyrosine to tRNA(Tyr) in a two-step reaction: tyrosine is first activated by ATP to form Tyr-AMP and then transferred to the acceptor end of tRNA(Tyr).</text>
</comment>
<keyword evidence="8 10" id="KW-0030">Aminoacyl-tRNA synthetase</keyword>
<keyword evidence="6 11" id="KW-0694">RNA-binding</keyword>
<dbReference type="Gene3D" id="1.10.240.10">
    <property type="entry name" value="Tyrosyl-Transfer RNA Synthetase"/>
    <property type="match status" value="1"/>
</dbReference>
<evidence type="ECO:0000256" key="10">
    <source>
        <dbReference type="HAMAP-Rule" id="MF_02007"/>
    </source>
</evidence>
<dbReference type="EC" id="6.1.1.1" evidence="10"/>
<reference evidence="13" key="1">
    <citation type="journal article" date="2020" name="mSystems">
        <title>Genome- and Community-Level Interaction Insights into Carbon Utilization and Element Cycling Functions of Hydrothermarchaeota in Hydrothermal Sediment.</title>
        <authorList>
            <person name="Zhou Z."/>
            <person name="Liu Y."/>
            <person name="Xu W."/>
            <person name="Pan J."/>
            <person name="Luo Z.H."/>
            <person name="Li M."/>
        </authorList>
    </citation>
    <scope>NUCLEOTIDE SEQUENCE [LARGE SCALE GENOMIC DNA]</scope>
    <source>
        <strain evidence="13">SpSt-769</strain>
    </source>
</reference>
<dbReference type="PRINTS" id="PR01040">
    <property type="entry name" value="TRNASYNTHTYR"/>
</dbReference>
<comment type="caution">
    <text evidence="13">The sequence shown here is derived from an EMBL/GenBank/DDBJ whole genome shotgun (WGS) entry which is preliminary data.</text>
</comment>
<dbReference type="InterPro" id="IPR002942">
    <property type="entry name" value="S4_RNA-bd"/>
</dbReference>
<keyword evidence="2 10" id="KW-0963">Cytoplasm</keyword>
<evidence type="ECO:0000256" key="9">
    <source>
        <dbReference type="ARBA" id="ARBA00048248"/>
    </source>
</evidence>
<dbReference type="FunFam" id="3.40.50.620:FF:000061">
    <property type="entry name" value="Tyrosine--tRNA ligase"/>
    <property type="match status" value="1"/>
</dbReference>
<dbReference type="InterPro" id="IPR014729">
    <property type="entry name" value="Rossmann-like_a/b/a_fold"/>
</dbReference>
<dbReference type="SUPFAM" id="SSF52374">
    <property type="entry name" value="Nucleotidylyl transferase"/>
    <property type="match status" value="1"/>
</dbReference>
<keyword evidence="3 10" id="KW-0436">Ligase</keyword>
<organism evidence="13">
    <name type="scientific">Desulfomonile tiedjei</name>
    <dbReference type="NCBI Taxonomy" id="2358"/>
    <lineage>
        <taxon>Bacteria</taxon>
        <taxon>Pseudomonadati</taxon>
        <taxon>Thermodesulfobacteriota</taxon>
        <taxon>Desulfomonilia</taxon>
        <taxon>Desulfomonilales</taxon>
        <taxon>Desulfomonilaceae</taxon>
        <taxon>Desulfomonile</taxon>
    </lineage>
</organism>
<sequence length="413" mass="47209">MSFPDLETQMKHIMRGVEEIINEDEMRFRISRSIASGVPLRIKLGVDPTASDIHLGHMVTIRKLKHFQDMGHTAIFLVGDFTARIGDPTERSEARVRLTKEQVWEHAKTYKQQVFKILDESKTEIRSNGEWFDAMSFADCLDLAYRSTVARMLERNDFEKRYKEGSPISITEFLYPLMQGYDSVALQCNVELGGTDQKFNLLAGRDLQIQFGQEPQVVIMTPLIEGLDGSKKMSKTERNYIAVDDPPEDMFGKTMSIQDFLIPKYFTLLTNVDESLVEQYKKALECVELHQDPADPFHPMQIKKALARSIVMEYHDQSAARRAEEHFEKVVQRKELPEEIPVRTMKAPEMQIYEIAAECAGISKAEARRLVNQGAVKLNGEKISDPATVVTLGRDEQTLQVGKRRFFKVKTAV</sequence>
<dbReference type="GO" id="GO:0003723">
    <property type="term" value="F:RNA binding"/>
    <property type="evidence" value="ECO:0007669"/>
    <property type="project" value="UniProtKB-KW"/>
</dbReference>
<dbReference type="Gene3D" id="3.10.290.10">
    <property type="entry name" value="RNA-binding S4 domain"/>
    <property type="match status" value="1"/>
</dbReference>
<dbReference type="GO" id="GO:0006437">
    <property type="term" value="P:tyrosyl-tRNA aminoacylation"/>
    <property type="evidence" value="ECO:0007669"/>
    <property type="project" value="UniProtKB-UniRule"/>
</dbReference>
<dbReference type="InterPro" id="IPR002307">
    <property type="entry name" value="Tyr-tRNA-ligase"/>
</dbReference>
<protein>
    <recommendedName>
        <fullName evidence="10">Tyrosine--tRNA ligase</fullName>
        <ecNumber evidence="10">6.1.1.1</ecNumber>
    </recommendedName>
    <alternativeName>
        <fullName evidence="10">Tyrosyl-tRNA synthetase</fullName>
        <shortName evidence="10">TyrRS</shortName>
    </alternativeName>
</protein>
<evidence type="ECO:0000256" key="8">
    <source>
        <dbReference type="ARBA" id="ARBA00023146"/>
    </source>
</evidence>
<dbReference type="InterPro" id="IPR036986">
    <property type="entry name" value="S4_RNA-bd_sf"/>
</dbReference>
<evidence type="ECO:0000256" key="7">
    <source>
        <dbReference type="ARBA" id="ARBA00022917"/>
    </source>
</evidence>
<dbReference type="PANTHER" id="PTHR11766:SF1">
    <property type="entry name" value="TYROSINE--TRNA LIGASE"/>
    <property type="match status" value="1"/>
</dbReference>
<accession>A0A7C4AQP9</accession>
<dbReference type="PANTHER" id="PTHR11766">
    <property type="entry name" value="TYROSYL-TRNA SYNTHETASE"/>
    <property type="match status" value="1"/>
</dbReference>
<dbReference type="CDD" id="cd00805">
    <property type="entry name" value="TyrRS_core"/>
    <property type="match status" value="1"/>
</dbReference>
<proteinExistence type="inferred from homology"/>
<evidence type="ECO:0000259" key="12">
    <source>
        <dbReference type="Pfam" id="PF01479"/>
    </source>
</evidence>
<evidence type="ECO:0000256" key="11">
    <source>
        <dbReference type="PROSITE-ProRule" id="PRU00182"/>
    </source>
</evidence>